<feature type="compositionally biased region" description="Low complexity" evidence="1">
    <location>
        <begin position="174"/>
        <end position="188"/>
    </location>
</feature>
<dbReference type="EMBL" id="NBSH01000028">
    <property type="protein sequence ID" value="ORX33290.1"/>
    <property type="molecule type" value="Genomic_DNA"/>
</dbReference>
<dbReference type="InParanoid" id="A0A1Y1U5I2"/>
<organism evidence="2 3">
    <name type="scientific">Kockovaella imperatae</name>
    <dbReference type="NCBI Taxonomy" id="4999"/>
    <lineage>
        <taxon>Eukaryota</taxon>
        <taxon>Fungi</taxon>
        <taxon>Dikarya</taxon>
        <taxon>Basidiomycota</taxon>
        <taxon>Agaricomycotina</taxon>
        <taxon>Tremellomycetes</taxon>
        <taxon>Tremellales</taxon>
        <taxon>Cuniculitremaceae</taxon>
        <taxon>Kockovaella</taxon>
    </lineage>
</organism>
<protein>
    <submittedName>
        <fullName evidence="2">Uncharacterized protein</fullName>
    </submittedName>
</protein>
<evidence type="ECO:0000313" key="2">
    <source>
        <dbReference type="EMBL" id="ORX33290.1"/>
    </source>
</evidence>
<proteinExistence type="predicted"/>
<keyword evidence="3" id="KW-1185">Reference proteome</keyword>
<dbReference type="GeneID" id="33561025"/>
<feature type="compositionally biased region" description="Polar residues" evidence="1">
    <location>
        <begin position="159"/>
        <end position="173"/>
    </location>
</feature>
<reference evidence="2 3" key="1">
    <citation type="submission" date="2017-03" db="EMBL/GenBank/DDBJ databases">
        <title>Widespread Adenine N6-methylation of Active Genes in Fungi.</title>
        <authorList>
            <consortium name="DOE Joint Genome Institute"/>
            <person name="Mondo S.J."/>
            <person name="Dannebaum R.O."/>
            <person name="Kuo R.C."/>
            <person name="Louie K.B."/>
            <person name="Bewick A.J."/>
            <person name="Labutti K."/>
            <person name="Haridas S."/>
            <person name="Kuo A."/>
            <person name="Salamov A."/>
            <person name="Ahrendt S.R."/>
            <person name="Lau R."/>
            <person name="Bowen B.P."/>
            <person name="Lipzen A."/>
            <person name="Sullivan W."/>
            <person name="Andreopoulos W.B."/>
            <person name="Clum A."/>
            <person name="Lindquist E."/>
            <person name="Daum C."/>
            <person name="Northen T.R."/>
            <person name="Ramamoorthy G."/>
            <person name="Schmitz R.J."/>
            <person name="Gryganskyi A."/>
            <person name="Culley D."/>
            <person name="Magnuson J."/>
            <person name="James T.Y."/>
            <person name="O'Malley M.A."/>
            <person name="Stajich J.E."/>
            <person name="Spatafora J.W."/>
            <person name="Visel A."/>
            <person name="Grigoriev I.V."/>
        </authorList>
    </citation>
    <scope>NUCLEOTIDE SEQUENCE [LARGE SCALE GENOMIC DNA]</scope>
    <source>
        <strain evidence="2 3">NRRL Y-17943</strain>
    </source>
</reference>
<accession>A0A1Y1U5I2</accession>
<dbReference type="AlphaFoldDB" id="A0A1Y1U5I2"/>
<feature type="region of interest" description="Disordered" evidence="1">
    <location>
        <begin position="159"/>
        <end position="204"/>
    </location>
</feature>
<dbReference type="Proteomes" id="UP000193218">
    <property type="component" value="Unassembled WGS sequence"/>
</dbReference>
<comment type="caution">
    <text evidence="2">The sequence shown here is derived from an EMBL/GenBank/DDBJ whole genome shotgun (WGS) entry which is preliminary data.</text>
</comment>
<dbReference type="RefSeq" id="XP_021867645.1">
    <property type="nucleotide sequence ID" value="XM_022019216.1"/>
</dbReference>
<evidence type="ECO:0000256" key="1">
    <source>
        <dbReference type="SAM" id="MobiDB-lite"/>
    </source>
</evidence>
<gene>
    <name evidence="2" type="ORF">BD324DRAFT_684362</name>
</gene>
<name>A0A1Y1U5I2_9TREE</name>
<sequence>MSASRDEDIVAEAASRILGKAMAVLLHHDQLVRHIHQSISDLVQPDLQLISPEHHPAILHALAFVPQHSYEYRVRAGMELAKLRIDPVTVQNTITSTKTHLQEASDEKKRSASFRSSIDTDFDFEADRVNPVHLDDLTDCQSATVVLQSPKHWRTTMQSVAPPTTGPCQTLHTSSSSSPSMSSIASSSTLVESVPTDPKTLNVPRVGKESSLRALVSATRTGLEKALLRQVMDSTREFIRDANLGPVSQGVLGAVDDAILIAPRYIASVRAVHIEISIHRDSKKRGGTKFHTNPLSGKPFNTLMLKVISWEESWSPEEVKVWIRSVCGLFEEAEKVVDRLGRS</sequence>
<evidence type="ECO:0000313" key="3">
    <source>
        <dbReference type="Proteomes" id="UP000193218"/>
    </source>
</evidence>